<accession>A0A8X6WZ48</accession>
<dbReference type="Proteomes" id="UP000886998">
    <property type="component" value="Unassembled WGS sequence"/>
</dbReference>
<organism evidence="1 2">
    <name type="scientific">Trichonephila inaurata madagascariensis</name>
    <dbReference type="NCBI Taxonomy" id="2747483"/>
    <lineage>
        <taxon>Eukaryota</taxon>
        <taxon>Metazoa</taxon>
        <taxon>Ecdysozoa</taxon>
        <taxon>Arthropoda</taxon>
        <taxon>Chelicerata</taxon>
        <taxon>Arachnida</taxon>
        <taxon>Araneae</taxon>
        <taxon>Araneomorphae</taxon>
        <taxon>Entelegynae</taxon>
        <taxon>Araneoidea</taxon>
        <taxon>Nephilidae</taxon>
        <taxon>Trichonephila</taxon>
        <taxon>Trichonephila inaurata</taxon>
    </lineage>
</organism>
<name>A0A8X6WZ48_9ARAC</name>
<gene>
    <name evidence="1" type="ORF">TNIN_181481</name>
</gene>
<protein>
    <submittedName>
        <fullName evidence="1">Uncharacterized protein</fullName>
    </submittedName>
</protein>
<reference evidence="1" key="1">
    <citation type="submission" date="2020-08" db="EMBL/GenBank/DDBJ databases">
        <title>Multicomponent nature underlies the extraordinary mechanical properties of spider dragline silk.</title>
        <authorList>
            <person name="Kono N."/>
            <person name="Nakamura H."/>
            <person name="Mori M."/>
            <person name="Yoshida Y."/>
            <person name="Ohtoshi R."/>
            <person name="Malay A.D."/>
            <person name="Moran D.A.P."/>
            <person name="Tomita M."/>
            <person name="Numata K."/>
            <person name="Arakawa K."/>
        </authorList>
    </citation>
    <scope>NUCLEOTIDE SEQUENCE</scope>
</reference>
<evidence type="ECO:0000313" key="1">
    <source>
        <dbReference type="EMBL" id="GFY43079.1"/>
    </source>
</evidence>
<comment type="caution">
    <text evidence="1">The sequence shown here is derived from an EMBL/GenBank/DDBJ whole genome shotgun (WGS) entry which is preliminary data.</text>
</comment>
<evidence type="ECO:0000313" key="2">
    <source>
        <dbReference type="Proteomes" id="UP000886998"/>
    </source>
</evidence>
<sequence length="68" mass="7744">MPRKNLSVQDALAIFEELPSDVGSVASHNRDTDDEDYFEKIIQGVNISSDDEEIDEIRYPSTFQPEVK</sequence>
<keyword evidence="2" id="KW-1185">Reference proteome</keyword>
<dbReference type="AlphaFoldDB" id="A0A8X6WZ48"/>
<proteinExistence type="predicted"/>
<dbReference type="EMBL" id="BMAV01003473">
    <property type="protein sequence ID" value="GFY43079.1"/>
    <property type="molecule type" value="Genomic_DNA"/>
</dbReference>